<dbReference type="Pfam" id="PF00361">
    <property type="entry name" value="Proton_antipo_M"/>
    <property type="match status" value="1"/>
</dbReference>
<protein>
    <submittedName>
        <fullName evidence="10">Na(+)/H(+) antiporter subunit D</fullName>
    </submittedName>
</protein>
<organism evidence="10 11">
    <name type="scientific">Pelagicoccus enzymogenes</name>
    <dbReference type="NCBI Taxonomy" id="2773457"/>
    <lineage>
        <taxon>Bacteria</taxon>
        <taxon>Pseudomonadati</taxon>
        <taxon>Verrucomicrobiota</taxon>
        <taxon>Opitutia</taxon>
        <taxon>Puniceicoccales</taxon>
        <taxon>Pelagicoccaceae</taxon>
        <taxon>Pelagicoccus</taxon>
    </lineage>
</organism>
<dbReference type="PANTHER" id="PTHR42682">
    <property type="entry name" value="HYDROGENASE-4 COMPONENT F"/>
    <property type="match status" value="1"/>
</dbReference>
<evidence type="ECO:0000256" key="5">
    <source>
        <dbReference type="ARBA" id="ARBA00023002"/>
    </source>
</evidence>
<sequence length="574" mass="61315">MFELAPAFWLLGAAALAAILPGKSLRAAICVAVPLVGLWQLWTMGVGASANASLAGFELTLYSVTKVNFVFAVIFLLISAVAGVYAWHVDDRGQQVAALSYAAGALGVTLAGDFLTLLLFWELMAVASAWLVFARKEARSLRAGVRYLLVHVAGGSLLFGGIILFYGQTGTLTLQALTPDMGLAAWLVLAGVALNVALPPLHPWLPDAYPKATITGAIFMSALTTKSAVYVLLVLFPGWDLLIYMGLFMALYGVVYAVLANDIRQILAYHIISQVGYMVTGVGIGTALSMNGTAAHAFSHILYKALLFMGAGAVIQATGVSKLSDLGGLAPKMRGVVWLFMIGAFSISGFPLFNGFISKSMIVSSAGEAHHYAIMLGLLLASVGTFLHTGLKIPVFTFWGKDQKLEAKPIPRNMYVAMGLVAFGCTFFGVYPHALYVLLPFDAEYHPYTAYHLVEATQILTFTFIGFWVLRAKLAGEPYIALDTDWFYRRGAPVATALLVKPVNAFFAAGAKTRDGIASLLASNFGNPRAWFGMNKGSADAFNPDVERSPLGAGLAFILLVFVAIFASVMLLAS</sequence>
<feature type="transmembrane region" description="Helical" evidence="8">
    <location>
        <begin position="301"/>
        <end position="323"/>
    </location>
</feature>
<evidence type="ECO:0000256" key="1">
    <source>
        <dbReference type="ARBA" id="ARBA00004651"/>
    </source>
</evidence>
<keyword evidence="5" id="KW-0560">Oxidoreductase</keyword>
<proteinExistence type="predicted"/>
<evidence type="ECO:0000256" key="8">
    <source>
        <dbReference type="SAM" id="Phobius"/>
    </source>
</evidence>
<evidence type="ECO:0000256" key="3">
    <source>
        <dbReference type="ARBA" id="ARBA00022692"/>
    </source>
</evidence>
<feature type="transmembrane region" description="Helical" evidence="8">
    <location>
        <begin position="69"/>
        <end position="88"/>
    </location>
</feature>
<feature type="transmembrane region" description="Helical" evidence="8">
    <location>
        <begin position="266"/>
        <end position="289"/>
    </location>
</feature>
<evidence type="ECO:0000256" key="4">
    <source>
        <dbReference type="ARBA" id="ARBA00022989"/>
    </source>
</evidence>
<dbReference type="Proteomes" id="UP000622317">
    <property type="component" value="Unassembled WGS sequence"/>
</dbReference>
<evidence type="ECO:0000256" key="7">
    <source>
        <dbReference type="RuleBase" id="RU000320"/>
    </source>
</evidence>
<dbReference type="PRINTS" id="PR01434">
    <property type="entry name" value="NADHDHGNASE5"/>
</dbReference>
<evidence type="ECO:0000313" key="11">
    <source>
        <dbReference type="Proteomes" id="UP000622317"/>
    </source>
</evidence>
<feature type="transmembrane region" description="Helical" evidence="8">
    <location>
        <begin position="37"/>
        <end position="57"/>
    </location>
</feature>
<dbReference type="InterPro" id="IPR001750">
    <property type="entry name" value="ND/Mrp_TM"/>
</dbReference>
<dbReference type="PANTHER" id="PTHR42682:SF4">
    <property type="entry name" value="NADH-UBIQUINONE_PLASTOQUINONE"/>
    <property type="match status" value="1"/>
</dbReference>
<feature type="transmembrane region" description="Helical" evidence="8">
    <location>
        <begin position="450"/>
        <end position="470"/>
    </location>
</feature>
<reference evidence="10" key="1">
    <citation type="submission" date="2020-09" db="EMBL/GenBank/DDBJ databases">
        <title>Pelagicoccus enzymogenes sp. nov. with an EPS production, isolated from marine sediment.</title>
        <authorList>
            <person name="Feng X."/>
        </authorList>
    </citation>
    <scope>NUCLEOTIDE SEQUENCE</scope>
    <source>
        <strain evidence="10">NFK12</strain>
    </source>
</reference>
<feature type="transmembrane region" description="Helical" evidence="8">
    <location>
        <begin position="100"/>
        <end position="133"/>
    </location>
</feature>
<evidence type="ECO:0000256" key="2">
    <source>
        <dbReference type="ARBA" id="ARBA00022475"/>
    </source>
</evidence>
<feature type="transmembrane region" description="Helical" evidence="8">
    <location>
        <begin position="145"/>
        <end position="167"/>
    </location>
</feature>
<evidence type="ECO:0000259" key="9">
    <source>
        <dbReference type="Pfam" id="PF00361"/>
    </source>
</evidence>
<keyword evidence="2" id="KW-1003">Cell membrane</keyword>
<accession>A0A927IIL3</accession>
<feature type="transmembrane region" description="Helical" evidence="8">
    <location>
        <begin position="551"/>
        <end position="573"/>
    </location>
</feature>
<evidence type="ECO:0000313" key="10">
    <source>
        <dbReference type="EMBL" id="MBD5780615.1"/>
    </source>
</evidence>
<comment type="caution">
    <text evidence="10">The sequence shown here is derived from an EMBL/GenBank/DDBJ whole genome shotgun (WGS) entry which is preliminary data.</text>
</comment>
<gene>
    <name evidence="10" type="ORF">IEN85_14025</name>
</gene>
<name>A0A927IIL3_9BACT</name>
<comment type="subcellular location">
    <subcellularLocation>
        <location evidence="1">Cell membrane</location>
        <topology evidence="1">Multi-pass membrane protein</topology>
    </subcellularLocation>
    <subcellularLocation>
        <location evidence="7">Membrane</location>
        <topology evidence="7">Multi-pass membrane protein</topology>
    </subcellularLocation>
</comment>
<keyword evidence="3 7" id="KW-0812">Transmembrane</keyword>
<keyword evidence="4 8" id="KW-1133">Transmembrane helix</keyword>
<feature type="transmembrane region" description="Helical" evidence="8">
    <location>
        <begin position="414"/>
        <end position="438"/>
    </location>
</feature>
<feature type="domain" description="NADH:quinone oxidoreductase/Mrp antiporter transmembrane" evidence="9">
    <location>
        <begin position="111"/>
        <end position="380"/>
    </location>
</feature>
<keyword evidence="11" id="KW-1185">Reference proteome</keyword>
<dbReference type="InterPro" id="IPR052175">
    <property type="entry name" value="ComplexI-like_HydComp"/>
</dbReference>
<keyword evidence="6 8" id="KW-0472">Membrane</keyword>
<feature type="transmembrane region" description="Helical" evidence="8">
    <location>
        <begin position="183"/>
        <end position="201"/>
    </location>
</feature>
<dbReference type="NCBIfam" id="NF009310">
    <property type="entry name" value="PRK12668.1"/>
    <property type="match status" value="1"/>
</dbReference>
<dbReference type="GO" id="GO:0005886">
    <property type="term" value="C:plasma membrane"/>
    <property type="evidence" value="ECO:0007669"/>
    <property type="project" value="UniProtKB-SubCell"/>
</dbReference>
<dbReference type="GO" id="GO:0016491">
    <property type="term" value="F:oxidoreductase activity"/>
    <property type="evidence" value="ECO:0007669"/>
    <property type="project" value="UniProtKB-KW"/>
</dbReference>
<feature type="transmembrane region" description="Helical" evidence="8">
    <location>
        <begin position="369"/>
        <end position="393"/>
    </location>
</feature>
<feature type="transmembrane region" description="Helical" evidence="8">
    <location>
        <begin position="213"/>
        <end position="235"/>
    </location>
</feature>
<dbReference type="AlphaFoldDB" id="A0A927IIL3"/>
<feature type="transmembrane region" description="Helical" evidence="8">
    <location>
        <begin position="241"/>
        <end position="259"/>
    </location>
</feature>
<dbReference type="EMBL" id="JACYFG010000036">
    <property type="protein sequence ID" value="MBD5780615.1"/>
    <property type="molecule type" value="Genomic_DNA"/>
</dbReference>
<evidence type="ECO:0000256" key="6">
    <source>
        <dbReference type="ARBA" id="ARBA00023136"/>
    </source>
</evidence>
<feature type="transmembrane region" description="Helical" evidence="8">
    <location>
        <begin position="335"/>
        <end position="357"/>
    </location>
</feature>